<dbReference type="Proteomes" id="UP000780801">
    <property type="component" value="Unassembled WGS sequence"/>
</dbReference>
<reference evidence="1" key="1">
    <citation type="journal article" date="2020" name="Fungal Divers.">
        <title>Resolving the Mortierellaceae phylogeny through synthesis of multi-gene phylogenetics and phylogenomics.</title>
        <authorList>
            <person name="Vandepol N."/>
            <person name="Liber J."/>
            <person name="Desiro A."/>
            <person name="Na H."/>
            <person name="Kennedy M."/>
            <person name="Barry K."/>
            <person name="Grigoriev I.V."/>
            <person name="Miller A.N."/>
            <person name="O'Donnell K."/>
            <person name="Stajich J.E."/>
            <person name="Bonito G."/>
        </authorList>
    </citation>
    <scope>NUCLEOTIDE SEQUENCE</scope>
    <source>
        <strain evidence="1">KOD1015</strain>
    </source>
</reference>
<comment type="caution">
    <text evidence="1">The sequence shown here is derived from an EMBL/GenBank/DDBJ whole genome shotgun (WGS) entry which is preliminary data.</text>
</comment>
<proteinExistence type="predicted"/>
<evidence type="ECO:0000313" key="1">
    <source>
        <dbReference type="EMBL" id="KAF9536246.1"/>
    </source>
</evidence>
<protein>
    <submittedName>
        <fullName evidence="1">Uncharacterized protein</fullName>
    </submittedName>
</protein>
<keyword evidence="2" id="KW-1185">Reference proteome</keyword>
<gene>
    <name evidence="1" type="ORF">BGW38_010260</name>
</gene>
<accession>A0A9P6EW44</accession>
<sequence>SADGPKQLAETMFGILKATGPNTKEYLSMLVTGGKVAEGNSQETSVHPGWRTAGLFNVIYGGWKDDAPFEEQEEFRRRMTRSLDRLREITP</sequence>
<feature type="non-terminal residue" evidence="1">
    <location>
        <position position="1"/>
    </location>
</feature>
<dbReference type="EMBL" id="JAABOA010008125">
    <property type="protein sequence ID" value="KAF9536246.1"/>
    <property type="molecule type" value="Genomic_DNA"/>
</dbReference>
<organism evidence="1 2">
    <name type="scientific">Lunasporangiospora selenospora</name>
    <dbReference type="NCBI Taxonomy" id="979761"/>
    <lineage>
        <taxon>Eukaryota</taxon>
        <taxon>Fungi</taxon>
        <taxon>Fungi incertae sedis</taxon>
        <taxon>Mucoromycota</taxon>
        <taxon>Mortierellomycotina</taxon>
        <taxon>Mortierellomycetes</taxon>
        <taxon>Mortierellales</taxon>
        <taxon>Mortierellaceae</taxon>
        <taxon>Lunasporangiospora</taxon>
    </lineage>
</organism>
<name>A0A9P6EW44_9FUNG</name>
<evidence type="ECO:0000313" key="2">
    <source>
        <dbReference type="Proteomes" id="UP000780801"/>
    </source>
</evidence>
<dbReference type="AlphaFoldDB" id="A0A9P6EW44"/>
<feature type="non-terminal residue" evidence="1">
    <location>
        <position position="91"/>
    </location>
</feature>